<feature type="transmembrane region" description="Helical" evidence="8">
    <location>
        <begin position="167"/>
        <end position="186"/>
    </location>
</feature>
<protein>
    <recommendedName>
        <fullName evidence="8">Bcr/CflA family efflux transporter</fullName>
    </recommendedName>
</protein>
<feature type="transmembrane region" description="Helical" evidence="8">
    <location>
        <begin position="341"/>
        <end position="365"/>
    </location>
</feature>
<evidence type="ECO:0000256" key="8">
    <source>
        <dbReference type="RuleBase" id="RU365088"/>
    </source>
</evidence>
<dbReference type="InterPro" id="IPR004812">
    <property type="entry name" value="Efflux_drug-R_Bcr/CmlA"/>
</dbReference>
<evidence type="ECO:0000256" key="1">
    <source>
        <dbReference type="ARBA" id="ARBA00004651"/>
    </source>
</evidence>
<evidence type="ECO:0000256" key="6">
    <source>
        <dbReference type="ARBA" id="ARBA00022989"/>
    </source>
</evidence>
<dbReference type="Proteomes" id="UP000664096">
    <property type="component" value="Unassembled WGS sequence"/>
</dbReference>
<dbReference type="InterPro" id="IPR011701">
    <property type="entry name" value="MFS"/>
</dbReference>
<dbReference type="Gene3D" id="1.20.1720.10">
    <property type="entry name" value="Multidrug resistance protein D"/>
    <property type="match status" value="1"/>
</dbReference>
<comment type="subcellular location">
    <subcellularLocation>
        <location evidence="8">Cell inner membrane</location>
        <topology evidence="8">Multi-pass membrane protein</topology>
    </subcellularLocation>
    <subcellularLocation>
        <location evidence="1">Cell membrane</location>
        <topology evidence="1">Multi-pass membrane protein</topology>
    </subcellularLocation>
</comment>
<feature type="transmembrane region" description="Helical" evidence="8">
    <location>
        <begin position="283"/>
        <end position="303"/>
    </location>
</feature>
<feature type="transmembrane region" description="Helical" evidence="8">
    <location>
        <begin position="51"/>
        <end position="67"/>
    </location>
</feature>
<dbReference type="PROSITE" id="PS50850">
    <property type="entry name" value="MFS"/>
    <property type="match status" value="1"/>
</dbReference>
<organism evidence="10 11">
    <name type="scientific">Roseibium aggregatum</name>
    <dbReference type="NCBI Taxonomy" id="187304"/>
    <lineage>
        <taxon>Bacteria</taxon>
        <taxon>Pseudomonadati</taxon>
        <taxon>Pseudomonadota</taxon>
        <taxon>Alphaproteobacteria</taxon>
        <taxon>Hyphomicrobiales</taxon>
        <taxon>Stappiaceae</taxon>
        <taxon>Roseibium</taxon>
    </lineage>
</organism>
<dbReference type="GO" id="GO:0005886">
    <property type="term" value="C:plasma membrane"/>
    <property type="evidence" value="ECO:0007669"/>
    <property type="project" value="UniProtKB-SubCell"/>
</dbReference>
<dbReference type="AlphaFoldDB" id="A0A939EJB4"/>
<feature type="transmembrane region" description="Helical" evidence="8">
    <location>
        <begin position="371"/>
        <end position="392"/>
    </location>
</feature>
<gene>
    <name evidence="10" type="ORF">JF539_27120</name>
</gene>
<reference evidence="10" key="1">
    <citation type="submission" date="2020-12" db="EMBL/GenBank/DDBJ databases">
        <title>Oil enriched cultivation method for isolating marine PHA-producing bacteria.</title>
        <authorList>
            <person name="Zheng W."/>
            <person name="Yu S."/>
            <person name="Huang Y."/>
        </authorList>
    </citation>
    <scope>NUCLEOTIDE SEQUENCE</scope>
    <source>
        <strain evidence="10">SY-2-12</strain>
    </source>
</reference>
<dbReference type="NCBIfam" id="TIGR00710">
    <property type="entry name" value="efflux_Bcr_CflA"/>
    <property type="match status" value="1"/>
</dbReference>
<comment type="caution">
    <text evidence="8">Lacks conserved residue(s) required for the propagation of feature annotation.</text>
</comment>
<evidence type="ECO:0000259" key="9">
    <source>
        <dbReference type="PROSITE" id="PS50850"/>
    </source>
</evidence>
<evidence type="ECO:0000256" key="3">
    <source>
        <dbReference type="ARBA" id="ARBA00022448"/>
    </source>
</evidence>
<keyword evidence="7 8" id="KW-0472">Membrane</keyword>
<evidence type="ECO:0000313" key="10">
    <source>
        <dbReference type="EMBL" id="MBN9674059.1"/>
    </source>
</evidence>
<keyword evidence="6 8" id="KW-1133">Transmembrane helix</keyword>
<dbReference type="GO" id="GO:0042910">
    <property type="term" value="F:xenobiotic transmembrane transporter activity"/>
    <property type="evidence" value="ECO:0007669"/>
    <property type="project" value="InterPro"/>
</dbReference>
<dbReference type="RefSeq" id="WP_207144354.1">
    <property type="nucleotide sequence ID" value="NZ_JAEKJZ010000009.1"/>
</dbReference>
<dbReference type="PANTHER" id="PTHR23502">
    <property type="entry name" value="MAJOR FACILITATOR SUPERFAMILY"/>
    <property type="match status" value="1"/>
</dbReference>
<sequence>MSADGAIMNAKRTSLLGAGLVAIGPISMAIYTPAMPTLVEAFGTTGSAVKLTLTAYFAGFAVTQLICGPFSDAFGRKPVTLFFLGIYLVSSVLATFAPSIEFMVIARAMQGVGAAVGVSISRAIVRDQYTGQASARIMNTIAMMLALGPAIAPTIGGIVLELFGWREIFWCMVVYGLLLTAAVVVYQQETNPKPGTHHLNPRRLLGNYASLLKDPRFLSPGLLIGFGLGNLYALASVLPFILIYEVGLTPSQFGISMILQSGSFIAGTVLTGRLLKVVDAAKLMPYGMALWVVASSVMCYSAFALEPTVLSIMGPVALFAFALAMILPATFTESMAPFPHIAGAASSMLGFLQFGGGIAGSLIIAVLGDPMIGFATVLPAMPILGIISYHVFKARISSIAAAE</sequence>
<feature type="transmembrane region" description="Helical" evidence="8">
    <location>
        <begin position="137"/>
        <end position="155"/>
    </location>
</feature>
<dbReference type="PANTHER" id="PTHR23502:SF132">
    <property type="entry name" value="POLYAMINE TRANSPORTER 2-RELATED"/>
    <property type="match status" value="1"/>
</dbReference>
<keyword evidence="8" id="KW-0997">Cell inner membrane</keyword>
<accession>A0A939EJB4</accession>
<dbReference type="SUPFAM" id="SSF103473">
    <property type="entry name" value="MFS general substrate transporter"/>
    <property type="match status" value="1"/>
</dbReference>
<comment type="similarity">
    <text evidence="2 8">Belongs to the major facilitator superfamily. Bcr/CmlA family.</text>
</comment>
<dbReference type="InterPro" id="IPR020846">
    <property type="entry name" value="MFS_dom"/>
</dbReference>
<feature type="transmembrane region" description="Helical" evidence="8">
    <location>
        <begin position="79"/>
        <end position="98"/>
    </location>
</feature>
<keyword evidence="5 8" id="KW-0812">Transmembrane</keyword>
<dbReference type="CDD" id="cd17320">
    <property type="entry name" value="MFS_MdfA_MDR_like"/>
    <property type="match status" value="1"/>
</dbReference>
<proteinExistence type="inferred from homology"/>
<keyword evidence="4" id="KW-1003">Cell membrane</keyword>
<evidence type="ECO:0000256" key="2">
    <source>
        <dbReference type="ARBA" id="ARBA00006236"/>
    </source>
</evidence>
<keyword evidence="3 8" id="KW-0813">Transport</keyword>
<feature type="transmembrane region" description="Helical" evidence="8">
    <location>
        <begin position="250"/>
        <end position="271"/>
    </location>
</feature>
<name>A0A939EJB4_9HYPH</name>
<dbReference type="GO" id="GO:1990961">
    <property type="term" value="P:xenobiotic detoxification by transmembrane export across the plasma membrane"/>
    <property type="evidence" value="ECO:0007669"/>
    <property type="project" value="InterPro"/>
</dbReference>
<feature type="transmembrane region" description="Helical" evidence="8">
    <location>
        <begin position="222"/>
        <end position="244"/>
    </location>
</feature>
<dbReference type="Pfam" id="PF07690">
    <property type="entry name" value="MFS_1"/>
    <property type="match status" value="1"/>
</dbReference>
<evidence type="ECO:0000256" key="5">
    <source>
        <dbReference type="ARBA" id="ARBA00022692"/>
    </source>
</evidence>
<feature type="transmembrane region" description="Helical" evidence="8">
    <location>
        <begin position="309"/>
        <end position="329"/>
    </location>
</feature>
<comment type="caution">
    <text evidence="10">The sequence shown here is derived from an EMBL/GenBank/DDBJ whole genome shotgun (WGS) entry which is preliminary data.</text>
</comment>
<dbReference type="InterPro" id="IPR036259">
    <property type="entry name" value="MFS_trans_sf"/>
</dbReference>
<evidence type="ECO:0000256" key="4">
    <source>
        <dbReference type="ARBA" id="ARBA00022475"/>
    </source>
</evidence>
<feature type="transmembrane region" description="Helical" evidence="8">
    <location>
        <begin position="104"/>
        <end position="125"/>
    </location>
</feature>
<evidence type="ECO:0000313" key="11">
    <source>
        <dbReference type="Proteomes" id="UP000664096"/>
    </source>
</evidence>
<feature type="domain" description="Major facilitator superfamily (MFS) profile" evidence="9">
    <location>
        <begin position="1"/>
        <end position="397"/>
    </location>
</feature>
<evidence type="ECO:0000256" key="7">
    <source>
        <dbReference type="ARBA" id="ARBA00023136"/>
    </source>
</evidence>
<dbReference type="EMBL" id="JAEKJZ010000009">
    <property type="protein sequence ID" value="MBN9674059.1"/>
    <property type="molecule type" value="Genomic_DNA"/>
</dbReference>